<feature type="transmembrane region" description="Helical" evidence="1">
    <location>
        <begin position="26"/>
        <end position="48"/>
    </location>
</feature>
<feature type="transmembrane region" description="Helical" evidence="1">
    <location>
        <begin position="132"/>
        <end position="155"/>
    </location>
</feature>
<dbReference type="InParanoid" id="A0A165DV79"/>
<dbReference type="Proteomes" id="UP000077266">
    <property type="component" value="Unassembled WGS sequence"/>
</dbReference>
<dbReference type="Pfam" id="PF20151">
    <property type="entry name" value="DUF6533"/>
    <property type="match status" value="1"/>
</dbReference>
<keyword evidence="1" id="KW-1133">Transmembrane helix</keyword>
<feature type="transmembrane region" description="Helical" evidence="1">
    <location>
        <begin position="60"/>
        <end position="79"/>
    </location>
</feature>
<feature type="transmembrane region" description="Helical" evidence="1">
    <location>
        <begin position="99"/>
        <end position="120"/>
    </location>
</feature>
<gene>
    <name evidence="3" type="ORF">EXIGLDRAFT_841500</name>
</gene>
<evidence type="ECO:0000256" key="1">
    <source>
        <dbReference type="SAM" id="Phobius"/>
    </source>
</evidence>
<name>A0A165DV79_EXIGL</name>
<dbReference type="EMBL" id="KV426189">
    <property type="protein sequence ID" value="KZV85437.1"/>
    <property type="molecule type" value="Genomic_DNA"/>
</dbReference>
<reference evidence="3 4" key="1">
    <citation type="journal article" date="2016" name="Mol. Biol. Evol.">
        <title>Comparative Genomics of Early-Diverging Mushroom-Forming Fungi Provides Insights into the Origins of Lignocellulose Decay Capabilities.</title>
        <authorList>
            <person name="Nagy L.G."/>
            <person name="Riley R."/>
            <person name="Tritt A."/>
            <person name="Adam C."/>
            <person name="Daum C."/>
            <person name="Floudas D."/>
            <person name="Sun H."/>
            <person name="Yadav J.S."/>
            <person name="Pangilinan J."/>
            <person name="Larsson K.H."/>
            <person name="Matsuura K."/>
            <person name="Barry K."/>
            <person name="Labutti K."/>
            <person name="Kuo R."/>
            <person name="Ohm R.A."/>
            <person name="Bhattacharya S.S."/>
            <person name="Shirouzu T."/>
            <person name="Yoshinaga Y."/>
            <person name="Martin F.M."/>
            <person name="Grigoriev I.V."/>
            <person name="Hibbett D.S."/>
        </authorList>
    </citation>
    <scope>NUCLEOTIDE SEQUENCE [LARGE SCALE GENOMIC DNA]</scope>
    <source>
        <strain evidence="3 4">HHB12029</strain>
    </source>
</reference>
<proteinExistence type="predicted"/>
<keyword evidence="1" id="KW-0472">Membrane</keyword>
<protein>
    <recommendedName>
        <fullName evidence="2">DUF6533 domain-containing protein</fullName>
    </recommendedName>
</protein>
<feature type="transmembrane region" description="Helical" evidence="1">
    <location>
        <begin position="185"/>
        <end position="204"/>
    </location>
</feature>
<dbReference type="OrthoDB" id="3251775at2759"/>
<evidence type="ECO:0000313" key="4">
    <source>
        <dbReference type="Proteomes" id="UP000077266"/>
    </source>
</evidence>
<accession>A0A165DV79</accession>
<organism evidence="3 4">
    <name type="scientific">Exidia glandulosa HHB12029</name>
    <dbReference type="NCBI Taxonomy" id="1314781"/>
    <lineage>
        <taxon>Eukaryota</taxon>
        <taxon>Fungi</taxon>
        <taxon>Dikarya</taxon>
        <taxon>Basidiomycota</taxon>
        <taxon>Agaricomycotina</taxon>
        <taxon>Agaricomycetes</taxon>
        <taxon>Auriculariales</taxon>
        <taxon>Exidiaceae</taxon>
        <taxon>Exidia</taxon>
    </lineage>
</organism>
<evidence type="ECO:0000313" key="3">
    <source>
        <dbReference type="EMBL" id="KZV85437.1"/>
    </source>
</evidence>
<dbReference type="AlphaFoldDB" id="A0A165DV79"/>
<evidence type="ECO:0000259" key="2">
    <source>
        <dbReference type="Pfam" id="PF20151"/>
    </source>
</evidence>
<sequence>MAGLGVNPALLPLLANVKQLVSDVYVVRYVTISSLALAVYDGIVLFPYEVRYIWRARNSFAKWVYLLNRYISFGGIALLVRGTGALQWGNVTDDYCRGMVGVCLVLGALAIGVANYLVLLKVWFLWDQRRMVVALTTVAWLFSYIATLAVVGASVHQLMPHTFSFAPYGLNVCGVIEKPAILRGIWAAPIALEVVVFVFTLLNAVHRPRPANLSLTRALYRDGILFFAALFFLRIFNLVATVALPASLQFIGSCLIWGVNAALLHRLILNQSPQRAPVSTTDARELDDEMIEAYDLAHAVPQLQDRLSFFDKDVFNNPPKPRRQVKWAENVKDTPRRMLMDTPEQESSLRSLWNDGWRAVGAALDRAAAHTV</sequence>
<feature type="transmembrane region" description="Helical" evidence="1">
    <location>
        <begin position="224"/>
        <end position="244"/>
    </location>
</feature>
<keyword evidence="1" id="KW-0812">Transmembrane</keyword>
<dbReference type="InterPro" id="IPR045340">
    <property type="entry name" value="DUF6533"/>
</dbReference>
<feature type="domain" description="DUF6533" evidence="2">
    <location>
        <begin position="29"/>
        <end position="73"/>
    </location>
</feature>
<keyword evidence="4" id="KW-1185">Reference proteome</keyword>